<feature type="domain" description="4Fe-4S ferredoxin-type" evidence="9">
    <location>
        <begin position="109"/>
        <end position="138"/>
    </location>
</feature>
<dbReference type="PIRSF" id="PIRSF036298">
    <property type="entry name" value="FDH_4Fe4S"/>
    <property type="match status" value="1"/>
</dbReference>
<comment type="subcellular location">
    <subcellularLocation>
        <location evidence="1">Cell envelope</location>
    </subcellularLocation>
</comment>
<proteinExistence type="predicted"/>
<evidence type="ECO:0000256" key="5">
    <source>
        <dbReference type="ARBA" id="ARBA00023004"/>
    </source>
</evidence>
<keyword evidence="8" id="KW-0472">Membrane</keyword>
<feature type="binding site" evidence="7">
    <location>
        <position position="128"/>
    </location>
    <ligand>
        <name>[4Fe-4S] cluster</name>
        <dbReference type="ChEBI" id="CHEBI:49883"/>
        <label>3</label>
    </ligand>
</feature>
<dbReference type="Proteomes" id="UP000233654">
    <property type="component" value="Unassembled WGS sequence"/>
</dbReference>
<reference evidence="10 11" key="1">
    <citation type="journal article" date="2017" name="ISME J.">
        <title>Potential for microbial H2 and metal transformations associated with novel bacteria and archaea in deep terrestrial subsurface sediments.</title>
        <authorList>
            <person name="Hernsdorf A.W."/>
            <person name="Amano Y."/>
            <person name="Miyakawa K."/>
            <person name="Ise K."/>
            <person name="Suzuki Y."/>
            <person name="Anantharaman K."/>
            <person name="Probst A."/>
            <person name="Burstein D."/>
            <person name="Thomas B.C."/>
            <person name="Banfield J.F."/>
        </authorList>
    </citation>
    <scope>NUCLEOTIDE SEQUENCE [LARGE SCALE GENOMIC DNA]</scope>
    <source>
        <strain evidence="10">HGW-Actinobacteria-3</strain>
    </source>
</reference>
<gene>
    <name evidence="10" type="ORF">CVT63_01130</name>
</gene>
<dbReference type="EMBL" id="PHEX01000006">
    <property type="protein sequence ID" value="PKQ28740.1"/>
    <property type="molecule type" value="Genomic_DNA"/>
</dbReference>
<dbReference type="GO" id="GO:0015944">
    <property type="term" value="P:formate oxidation"/>
    <property type="evidence" value="ECO:0007669"/>
    <property type="project" value="InterPro"/>
</dbReference>
<evidence type="ECO:0000256" key="2">
    <source>
        <dbReference type="ARBA" id="ARBA00022485"/>
    </source>
</evidence>
<feature type="binding site" evidence="7">
    <location>
        <position position="168"/>
    </location>
    <ligand>
        <name>[4Fe-4S] cluster</name>
        <dbReference type="ChEBI" id="CHEBI:49883"/>
        <label>1</label>
    </ligand>
</feature>
<dbReference type="GO" id="GO:0046872">
    <property type="term" value="F:metal ion binding"/>
    <property type="evidence" value="ECO:0007669"/>
    <property type="project" value="UniProtKB-KW"/>
</dbReference>
<comment type="cofactor">
    <cofactor evidence="7">
        <name>[4Fe-4S] cluster</name>
        <dbReference type="ChEBI" id="CHEBI:49883"/>
    </cofactor>
    <text evidence="7">Binds 4 [4Fe-4S] clusters per subunit.</text>
</comment>
<feature type="binding site" evidence="7">
    <location>
        <position position="118"/>
    </location>
    <ligand>
        <name>[4Fe-4S] cluster</name>
        <dbReference type="ChEBI" id="CHEBI:49883"/>
        <label>4</label>
    </ligand>
</feature>
<evidence type="ECO:0000256" key="7">
    <source>
        <dbReference type="PIRSR" id="PIRSR036298-50"/>
    </source>
</evidence>
<dbReference type="AlphaFoldDB" id="A0A2N3G7P5"/>
<dbReference type="InterPro" id="IPR014603">
    <property type="entry name" value="Formate_DH_Fe-S_su"/>
</dbReference>
<feature type="binding site" evidence="7">
    <location>
        <position position="86"/>
    </location>
    <ligand>
        <name>[4Fe-4S] cluster</name>
        <dbReference type="ChEBI" id="CHEBI:49883"/>
        <label>3</label>
    </ligand>
</feature>
<accession>A0A2N3G7P5</accession>
<feature type="binding site" evidence="7">
    <location>
        <position position="124"/>
    </location>
    <ligand>
        <name>[4Fe-4S] cluster</name>
        <dbReference type="ChEBI" id="CHEBI:49883"/>
        <label>4</label>
    </ligand>
</feature>
<dbReference type="GO" id="GO:0051539">
    <property type="term" value="F:4 iron, 4 sulfur cluster binding"/>
    <property type="evidence" value="ECO:0007669"/>
    <property type="project" value="UniProtKB-KW"/>
</dbReference>
<dbReference type="GO" id="GO:0045333">
    <property type="term" value="P:cellular respiration"/>
    <property type="evidence" value="ECO:0007669"/>
    <property type="project" value="InterPro"/>
</dbReference>
<keyword evidence="4" id="KW-0677">Repeat</keyword>
<dbReference type="Pfam" id="PF13247">
    <property type="entry name" value="Fer4_11"/>
    <property type="match status" value="1"/>
</dbReference>
<feature type="binding site" evidence="7">
    <location>
        <position position="81"/>
    </location>
    <ligand>
        <name>[4Fe-4S] cluster</name>
        <dbReference type="ChEBI" id="CHEBI:49883"/>
        <label>3</label>
    </ligand>
</feature>
<feature type="binding site" evidence="7">
    <location>
        <position position="78"/>
    </location>
    <ligand>
        <name>[4Fe-4S] cluster</name>
        <dbReference type="ChEBI" id="CHEBI:49883"/>
        <label>3</label>
    </ligand>
</feature>
<evidence type="ECO:0000313" key="10">
    <source>
        <dbReference type="EMBL" id="PKQ28740.1"/>
    </source>
</evidence>
<dbReference type="InterPro" id="IPR017896">
    <property type="entry name" value="4Fe4S_Fe-S-bd"/>
</dbReference>
<evidence type="ECO:0000256" key="6">
    <source>
        <dbReference type="ARBA" id="ARBA00023014"/>
    </source>
</evidence>
<keyword evidence="6 7" id="KW-0411">Iron-sulfur</keyword>
<evidence type="ECO:0000256" key="8">
    <source>
        <dbReference type="SAM" id="Phobius"/>
    </source>
</evidence>
<dbReference type="SUPFAM" id="SSF54862">
    <property type="entry name" value="4Fe-4S ferredoxins"/>
    <property type="match status" value="1"/>
</dbReference>
<dbReference type="PANTHER" id="PTHR43545">
    <property type="entry name" value="FORMATE DEHYDROGENASE, NITRATE-INDUCIBLE, IRON-SULFUR SUBUNIT"/>
    <property type="match status" value="1"/>
</dbReference>
<feature type="domain" description="4Fe-4S ferredoxin-type" evidence="9">
    <location>
        <begin position="69"/>
        <end position="100"/>
    </location>
</feature>
<evidence type="ECO:0000259" key="9">
    <source>
        <dbReference type="PROSITE" id="PS51379"/>
    </source>
</evidence>
<dbReference type="Gene3D" id="3.30.70.20">
    <property type="match status" value="2"/>
</dbReference>
<sequence length="279" mass="30534">MIDGHGTEKAILVDSTRCTACRACQIACKQWNQNPAERTTNLGSYENPPSLGSNTWMRILFNEHFNGQMSWLFTKHQCMHCTDAACVEVCPSGATKHEKFNLADGSIIKRVATDPKKCIGCNYCRAVCPFDVPGYNQKKKGVYRCTLCLDRVSNAMDGYDTPACVKACAPGALLFGGRQELLYRAELKVEQLKKAGVAEAQVYGKDQLGGLRYLYVLSASPEKYALPVNPSVPASVKLWKSMARPYGGLAAVGLVAAMVVNGVINARNRGLEEKNKLDK</sequence>
<feature type="domain" description="4Fe-4S ferredoxin-type" evidence="9">
    <location>
        <begin position="9"/>
        <end position="38"/>
    </location>
</feature>
<name>A0A2N3G7P5_9ACTN</name>
<protein>
    <recommendedName>
        <fullName evidence="9">4Fe-4S ferredoxin-type domain-containing protein</fullName>
    </recommendedName>
</protein>
<keyword evidence="8" id="KW-1133">Transmembrane helix</keyword>
<feature type="binding site" evidence="7">
    <location>
        <position position="148"/>
    </location>
    <ligand>
        <name>[4Fe-4S] cluster</name>
        <dbReference type="ChEBI" id="CHEBI:49883"/>
        <label>2</label>
    </ligand>
</feature>
<feature type="binding site" evidence="7">
    <location>
        <position position="28"/>
    </location>
    <ligand>
        <name>[4Fe-4S] cluster</name>
        <dbReference type="ChEBI" id="CHEBI:49883"/>
        <label>2</label>
    </ligand>
</feature>
<feature type="binding site" evidence="7">
    <location>
        <position position="21"/>
    </location>
    <ligand>
        <name>[4Fe-4S] cluster</name>
        <dbReference type="ChEBI" id="CHEBI:49883"/>
        <label>1</label>
    </ligand>
</feature>
<keyword evidence="5 7" id="KW-0408">Iron</keyword>
<dbReference type="InterPro" id="IPR051555">
    <property type="entry name" value="FDH_Electron_Transfer_Unit"/>
</dbReference>
<feature type="binding site" evidence="7">
    <location>
        <position position="145"/>
    </location>
    <ligand>
        <name>[4Fe-4S] cluster</name>
        <dbReference type="ChEBI" id="CHEBI:49883"/>
        <label>2</label>
    </ligand>
</feature>
<dbReference type="PROSITE" id="PS51379">
    <property type="entry name" value="4FE4S_FER_2"/>
    <property type="match status" value="3"/>
</dbReference>
<feature type="binding site" evidence="7">
    <location>
        <position position="18"/>
    </location>
    <ligand>
        <name>[4Fe-4S] cluster</name>
        <dbReference type="ChEBI" id="CHEBI:49883"/>
        <label>1</label>
    </ligand>
</feature>
<comment type="caution">
    <text evidence="10">The sequence shown here is derived from an EMBL/GenBank/DDBJ whole genome shotgun (WGS) entry which is preliminary data.</text>
</comment>
<feature type="binding site" evidence="7">
    <location>
        <position position="164"/>
    </location>
    <ligand>
        <name>[4Fe-4S] cluster</name>
        <dbReference type="ChEBI" id="CHEBI:49883"/>
        <label>2</label>
    </ligand>
</feature>
<evidence type="ECO:0000256" key="4">
    <source>
        <dbReference type="ARBA" id="ARBA00022737"/>
    </source>
</evidence>
<evidence type="ECO:0000256" key="3">
    <source>
        <dbReference type="ARBA" id="ARBA00022723"/>
    </source>
</evidence>
<dbReference type="GO" id="GO:0030313">
    <property type="term" value="C:cell envelope"/>
    <property type="evidence" value="ECO:0007669"/>
    <property type="project" value="UniProtKB-SubCell"/>
</dbReference>
<keyword evidence="8" id="KW-0812">Transmembrane</keyword>
<keyword evidence="3 7" id="KW-0479">Metal-binding</keyword>
<feature type="transmembrane region" description="Helical" evidence="8">
    <location>
        <begin position="246"/>
        <end position="266"/>
    </location>
</feature>
<evidence type="ECO:0000256" key="1">
    <source>
        <dbReference type="ARBA" id="ARBA00004196"/>
    </source>
</evidence>
<keyword evidence="2 7" id="KW-0004">4Fe-4S</keyword>
<feature type="binding site" evidence="7">
    <location>
        <position position="24"/>
    </location>
    <ligand>
        <name>[4Fe-4S] cluster</name>
        <dbReference type="ChEBI" id="CHEBI:49883"/>
        <label>1</label>
    </ligand>
</feature>
<feature type="binding site" evidence="7">
    <location>
        <position position="90"/>
    </location>
    <ligand>
        <name>[4Fe-4S] cluster</name>
        <dbReference type="ChEBI" id="CHEBI:49883"/>
        <label>4</label>
    </ligand>
</feature>
<dbReference type="PROSITE" id="PS00198">
    <property type="entry name" value="4FE4S_FER_1"/>
    <property type="match status" value="1"/>
</dbReference>
<dbReference type="PANTHER" id="PTHR43545:SF6">
    <property type="entry name" value="FORMATE DEHYDROGENASE, NITRATE-INDUCIBLE, IRON-SULFUR SUBUNIT"/>
    <property type="match status" value="1"/>
</dbReference>
<feature type="binding site" evidence="7">
    <location>
        <position position="121"/>
    </location>
    <ligand>
        <name>[4Fe-4S] cluster</name>
        <dbReference type="ChEBI" id="CHEBI:49883"/>
        <label>4</label>
    </ligand>
</feature>
<dbReference type="InterPro" id="IPR017900">
    <property type="entry name" value="4Fe4S_Fe_S_CS"/>
</dbReference>
<organism evidence="10 11">
    <name type="scientific">Candidatus Anoxymicrobium japonicum</name>
    <dbReference type="NCBI Taxonomy" id="2013648"/>
    <lineage>
        <taxon>Bacteria</taxon>
        <taxon>Bacillati</taxon>
        <taxon>Actinomycetota</taxon>
        <taxon>Candidatus Geothermincolia</taxon>
        <taxon>Candidatus Geothermincolales</taxon>
        <taxon>Candidatus Anoxymicrobiaceae</taxon>
        <taxon>Candidatus Anoxymicrobium</taxon>
    </lineage>
</organism>
<evidence type="ECO:0000313" key="11">
    <source>
        <dbReference type="Proteomes" id="UP000233654"/>
    </source>
</evidence>